<dbReference type="GeneID" id="54282141"/>
<keyword evidence="2 7" id="KW-0812">Transmembrane</keyword>
<feature type="transmembrane region" description="Helical" evidence="7">
    <location>
        <begin position="106"/>
        <end position="124"/>
    </location>
</feature>
<dbReference type="PANTHER" id="PTHR33048:SF2">
    <property type="entry name" value="SRPK"/>
    <property type="match status" value="1"/>
</dbReference>
<evidence type="ECO:0000256" key="6">
    <source>
        <dbReference type="SAM" id="MobiDB-lite"/>
    </source>
</evidence>
<dbReference type="Proteomes" id="UP000799778">
    <property type="component" value="Unassembled WGS sequence"/>
</dbReference>
<evidence type="ECO:0000256" key="2">
    <source>
        <dbReference type="ARBA" id="ARBA00022692"/>
    </source>
</evidence>
<feature type="compositionally biased region" description="Polar residues" evidence="6">
    <location>
        <begin position="330"/>
        <end position="344"/>
    </location>
</feature>
<evidence type="ECO:0000256" key="1">
    <source>
        <dbReference type="ARBA" id="ARBA00004141"/>
    </source>
</evidence>
<dbReference type="InterPro" id="IPR049326">
    <property type="entry name" value="Rhodopsin_dom_fungi"/>
</dbReference>
<organism evidence="9 10">
    <name type="scientific">Aaosphaeria arxii CBS 175.79</name>
    <dbReference type="NCBI Taxonomy" id="1450172"/>
    <lineage>
        <taxon>Eukaryota</taxon>
        <taxon>Fungi</taxon>
        <taxon>Dikarya</taxon>
        <taxon>Ascomycota</taxon>
        <taxon>Pezizomycotina</taxon>
        <taxon>Dothideomycetes</taxon>
        <taxon>Pleosporomycetidae</taxon>
        <taxon>Pleosporales</taxon>
        <taxon>Pleosporales incertae sedis</taxon>
        <taxon>Aaosphaeria</taxon>
    </lineage>
</organism>
<dbReference type="OrthoDB" id="3722442at2759"/>
<dbReference type="Pfam" id="PF20684">
    <property type="entry name" value="Fung_rhodopsin"/>
    <property type="match status" value="1"/>
</dbReference>
<keyword evidence="4 7" id="KW-0472">Membrane</keyword>
<comment type="subcellular location">
    <subcellularLocation>
        <location evidence="1">Membrane</location>
        <topology evidence="1">Multi-pass membrane protein</topology>
    </subcellularLocation>
</comment>
<sequence length="392" mass="43510">MSDDPHIVLASDSSFLPEVWSWFAVGVTVILLRYIVRIRAVGFRGFQGDDYIAILSLALYTADAILVDICYHKGTNVDVEPSVVDLLTDSEIKAVKEGSKAQIAAWYTYTGLIWCMKFMLLFFYQRLTIATFESRLVRYCFWMCGITYVAVFLTITFGCHPIAMNWQVRPLPPRACTFKPQNFYVGAVLNVITDAIILAIPIPMLWRLRIKLTKKIAIGLLICSGLFVITAAIVRAVLTLGSTPSGLNINRWGVRETIVGILTVNLPILRPMFKRSFWRSGGYVSDMTSYGQSRPTKNTYGHGTSQLRSKTGSKSTGRSDTDFVDIERSASGSSQVNLTDNGTGDISDGIVMIEQTINVSSRPRDEEDGQSDWSRDVGESGFKTNVTTGNNV</sequence>
<evidence type="ECO:0000259" key="8">
    <source>
        <dbReference type="Pfam" id="PF20684"/>
    </source>
</evidence>
<feature type="transmembrane region" description="Helical" evidence="7">
    <location>
        <begin position="218"/>
        <end position="240"/>
    </location>
</feature>
<keyword evidence="10" id="KW-1185">Reference proteome</keyword>
<evidence type="ECO:0000313" key="10">
    <source>
        <dbReference type="Proteomes" id="UP000799778"/>
    </source>
</evidence>
<feature type="region of interest" description="Disordered" evidence="6">
    <location>
        <begin position="289"/>
        <end position="392"/>
    </location>
</feature>
<feature type="domain" description="Rhodopsin" evidence="8">
    <location>
        <begin position="33"/>
        <end position="275"/>
    </location>
</feature>
<evidence type="ECO:0000313" key="9">
    <source>
        <dbReference type="EMBL" id="KAF2008696.1"/>
    </source>
</evidence>
<feature type="compositionally biased region" description="Basic and acidic residues" evidence="6">
    <location>
        <begin position="317"/>
        <end position="328"/>
    </location>
</feature>
<gene>
    <name evidence="9" type="ORF">BU24DRAFT_381647</name>
</gene>
<comment type="similarity">
    <text evidence="5">Belongs to the SAT4 family.</text>
</comment>
<feature type="compositionally biased region" description="Polar residues" evidence="6">
    <location>
        <begin position="382"/>
        <end position="392"/>
    </location>
</feature>
<proteinExistence type="inferred from homology"/>
<feature type="transmembrane region" description="Helical" evidence="7">
    <location>
        <begin position="48"/>
        <end position="67"/>
    </location>
</feature>
<dbReference type="AlphaFoldDB" id="A0A6A5X736"/>
<feature type="transmembrane region" description="Helical" evidence="7">
    <location>
        <begin position="19"/>
        <end position="36"/>
    </location>
</feature>
<accession>A0A6A5X736</accession>
<keyword evidence="3 7" id="KW-1133">Transmembrane helix</keyword>
<evidence type="ECO:0000256" key="5">
    <source>
        <dbReference type="ARBA" id="ARBA00038359"/>
    </source>
</evidence>
<dbReference type="EMBL" id="ML978082">
    <property type="protein sequence ID" value="KAF2008696.1"/>
    <property type="molecule type" value="Genomic_DNA"/>
</dbReference>
<feature type="compositionally biased region" description="Polar residues" evidence="6">
    <location>
        <begin position="289"/>
        <end position="316"/>
    </location>
</feature>
<evidence type="ECO:0000256" key="7">
    <source>
        <dbReference type="SAM" id="Phobius"/>
    </source>
</evidence>
<dbReference type="PANTHER" id="PTHR33048">
    <property type="entry name" value="PTH11-LIKE INTEGRAL MEMBRANE PROTEIN (AFU_ORTHOLOGUE AFUA_5G11245)"/>
    <property type="match status" value="1"/>
</dbReference>
<feature type="transmembrane region" description="Helical" evidence="7">
    <location>
        <begin position="252"/>
        <end position="269"/>
    </location>
</feature>
<dbReference type="InterPro" id="IPR052337">
    <property type="entry name" value="SAT4-like"/>
</dbReference>
<dbReference type="GO" id="GO:0016020">
    <property type="term" value="C:membrane"/>
    <property type="evidence" value="ECO:0007669"/>
    <property type="project" value="UniProtKB-SubCell"/>
</dbReference>
<protein>
    <recommendedName>
        <fullName evidence="8">Rhodopsin domain-containing protein</fullName>
    </recommendedName>
</protein>
<dbReference type="RefSeq" id="XP_033377035.1">
    <property type="nucleotide sequence ID" value="XM_033524744.1"/>
</dbReference>
<feature type="transmembrane region" description="Helical" evidence="7">
    <location>
        <begin position="183"/>
        <end position="206"/>
    </location>
</feature>
<evidence type="ECO:0000256" key="3">
    <source>
        <dbReference type="ARBA" id="ARBA00022989"/>
    </source>
</evidence>
<evidence type="ECO:0000256" key="4">
    <source>
        <dbReference type="ARBA" id="ARBA00023136"/>
    </source>
</evidence>
<feature type="transmembrane region" description="Helical" evidence="7">
    <location>
        <begin position="136"/>
        <end position="163"/>
    </location>
</feature>
<name>A0A6A5X736_9PLEO</name>
<reference evidence="9" key="1">
    <citation type="journal article" date="2020" name="Stud. Mycol.">
        <title>101 Dothideomycetes genomes: a test case for predicting lifestyles and emergence of pathogens.</title>
        <authorList>
            <person name="Haridas S."/>
            <person name="Albert R."/>
            <person name="Binder M."/>
            <person name="Bloem J."/>
            <person name="Labutti K."/>
            <person name="Salamov A."/>
            <person name="Andreopoulos B."/>
            <person name="Baker S."/>
            <person name="Barry K."/>
            <person name="Bills G."/>
            <person name="Bluhm B."/>
            <person name="Cannon C."/>
            <person name="Castanera R."/>
            <person name="Culley D."/>
            <person name="Daum C."/>
            <person name="Ezra D."/>
            <person name="Gonzalez J."/>
            <person name="Henrissat B."/>
            <person name="Kuo A."/>
            <person name="Liang C."/>
            <person name="Lipzen A."/>
            <person name="Lutzoni F."/>
            <person name="Magnuson J."/>
            <person name="Mondo S."/>
            <person name="Nolan M."/>
            <person name="Ohm R."/>
            <person name="Pangilinan J."/>
            <person name="Park H.-J."/>
            <person name="Ramirez L."/>
            <person name="Alfaro M."/>
            <person name="Sun H."/>
            <person name="Tritt A."/>
            <person name="Yoshinaga Y."/>
            <person name="Zwiers L.-H."/>
            <person name="Turgeon B."/>
            <person name="Goodwin S."/>
            <person name="Spatafora J."/>
            <person name="Crous P."/>
            <person name="Grigoriev I."/>
        </authorList>
    </citation>
    <scope>NUCLEOTIDE SEQUENCE</scope>
    <source>
        <strain evidence="9">CBS 175.79</strain>
    </source>
</reference>